<comment type="caution">
    <text evidence="3">The sequence shown here is derived from an EMBL/GenBank/DDBJ whole genome shotgun (WGS) entry which is preliminary data.</text>
</comment>
<feature type="compositionally biased region" description="Polar residues" evidence="1">
    <location>
        <begin position="598"/>
        <end position="607"/>
    </location>
</feature>
<gene>
    <name evidence="3" type="ORF">G7Y89_g5456</name>
</gene>
<organism evidence="3 4">
    <name type="scientific">Cudoniella acicularis</name>
    <dbReference type="NCBI Taxonomy" id="354080"/>
    <lineage>
        <taxon>Eukaryota</taxon>
        <taxon>Fungi</taxon>
        <taxon>Dikarya</taxon>
        <taxon>Ascomycota</taxon>
        <taxon>Pezizomycotina</taxon>
        <taxon>Leotiomycetes</taxon>
        <taxon>Helotiales</taxon>
        <taxon>Tricladiaceae</taxon>
        <taxon>Cudoniella</taxon>
    </lineage>
</organism>
<keyword evidence="4" id="KW-1185">Reference proteome</keyword>
<dbReference type="PROSITE" id="PS51140">
    <property type="entry name" value="CUE"/>
    <property type="match status" value="1"/>
</dbReference>
<evidence type="ECO:0000259" key="2">
    <source>
        <dbReference type="PROSITE" id="PS51140"/>
    </source>
</evidence>
<evidence type="ECO:0000313" key="3">
    <source>
        <dbReference type="EMBL" id="KAF4632670.1"/>
    </source>
</evidence>
<sequence length="675" mass="73657">MASKAPVVPSMAPFPEAAWRQHLVPTEWEACLDAWISIAGAHLSLSSSDFAKLSLKDESLSTFLTSYVSAFATAHEKEVIPLTDSVKAQTLRKECFLLCYRLLDVEPPPESLLEWQFLASVGKIYGRRQGVKIVALAWKRAPTALELSLASAKTSLTRELEAGLKGDLKTVEEQLKRLNHLLYASPEAAAFFLAGSDFLDSLISCYKLMNPPLRKAIISTTYLCLIGLTESNKPNFSSLVDQLYSLKSAAEAHKAGPTNVNDSLVAELVTATPILKQLQQRIEASGSASNRAKSVLTTLDGFKKTGGAQRPPRLIKRKIDKGKGVARDDDFGSHGQIHIHRMSLVSQVQDLFPDLGSGFVVKLLDEYDDNVEQVISHLLEGSLPAHLQDADIFEALKPVSQVSGDFVPGMAPHSTPPQLPTRHNIYDDDELDQLTVDTSRLHFGRQNPNQTADDVLQDKSNAPNKAAILSALAAFDSDDDERDDTYDVEDVGGTVDSATPGNNPEEANVNVRDGQDEALFKAYKLTPDIFARDSATRRGKLRIALKEETGMTDETIEGWGLMLSRDPRQMRRLEAKFASFSGEQRNLAPTAWRASPAGSGTENSDIDGNSRGRGGFRGGGRGRGRGRGHGNVAGPTGDKDIEVARHRKEANKGSRANHNRRDQRAKKMARGGFPG</sequence>
<dbReference type="OrthoDB" id="5577209at2759"/>
<feature type="domain" description="CUE" evidence="2">
    <location>
        <begin position="340"/>
        <end position="383"/>
    </location>
</feature>
<evidence type="ECO:0000256" key="1">
    <source>
        <dbReference type="SAM" id="MobiDB-lite"/>
    </source>
</evidence>
<dbReference type="SUPFAM" id="SSF46934">
    <property type="entry name" value="UBA-like"/>
    <property type="match status" value="1"/>
</dbReference>
<dbReference type="InterPro" id="IPR041800">
    <property type="entry name" value="ASCC2_CUE"/>
</dbReference>
<dbReference type="InterPro" id="IPR052586">
    <property type="entry name" value="ASCC2"/>
</dbReference>
<dbReference type="Proteomes" id="UP000566819">
    <property type="component" value="Unassembled WGS sequence"/>
</dbReference>
<dbReference type="GO" id="GO:0043130">
    <property type="term" value="F:ubiquitin binding"/>
    <property type="evidence" value="ECO:0007669"/>
    <property type="project" value="InterPro"/>
</dbReference>
<feature type="region of interest" description="Disordered" evidence="1">
    <location>
        <begin position="585"/>
        <end position="675"/>
    </location>
</feature>
<name>A0A8H4W5P8_9HELO</name>
<reference evidence="3 4" key="1">
    <citation type="submission" date="2020-03" db="EMBL/GenBank/DDBJ databases">
        <title>Draft Genome Sequence of Cudoniella acicularis.</title>
        <authorList>
            <person name="Buettner E."/>
            <person name="Kellner H."/>
        </authorList>
    </citation>
    <scope>NUCLEOTIDE SEQUENCE [LARGE SCALE GENOMIC DNA]</scope>
    <source>
        <strain evidence="3 4">DSM 108380</strain>
    </source>
</reference>
<dbReference type="Gene3D" id="1.10.8.10">
    <property type="entry name" value="DNA helicase RuvA subunit, C-terminal domain"/>
    <property type="match status" value="1"/>
</dbReference>
<dbReference type="InterPro" id="IPR003892">
    <property type="entry name" value="CUE"/>
</dbReference>
<proteinExistence type="predicted"/>
<protein>
    <recommendedName>
        <fullName evidence="2">CUE domain-containing protein</fullName>
    </recommendedName>
</protein>
<dbReference type="PANTHER" id="PTHR21494:SF0">
    <property type="entry name" value="ACTIVATING SIGNAL COINTEGRATOR 1 COMPLEX SUBUNIT 2"/>
    <property type="match status" value="1"/>
</dbReference>
<dbReference type="PANTHER" id="PTHR21494">
    <property type="entry name" value="ACTIVATING SIGNAL COINTEGRATOR 1 COMPLEX SUBUNIT 2 ASC-1 COMPLEX SUBUNIT P100"/>
    <property type="match status" value="1"/>
</dbReference>
<dbReference type="CDD" id="cd14364">
    <property type="entry name" value="CUE_ASCC2"/>
    <property type="match status" value="1"/>
</dbReference>
<dbReference type="InterPro" id="IPR009060">
    <property type="entry name" value="UBA-like_sf"/>
</dbReference>
<accession>A0A8H4W5P8</accession>
<evidence type="ECO:0000313" key="4">
    <source>
        <dbReference type="Proteomes" id="UP000566819"/>
    </source>
</evidence>
<dbReference type="EMBL" id="JAAMPI010000327">
    <property type="protein sequence ID" value="KAF4632670.1"/>
    <property type="molecule type" value="Genomic_DNA"/>
</dbReference>
<dbReference type="SMART" id="SM00546">
    <property type="entry name" value="CUE"/>
    <property type="match status" value="1"/>
</dbReference>
<feature type="compositionally biased region" description="Basic residues" evidence="1">
    <location>
        <begin position="645"/>
        <end position="669"/>
    </location>
</feature>
<dbReference type="Pfam" id="PF02845">
    <property type="entry name" value="CUE"/>
    <property type="match status" value="1"/>
</dbReference>
<dbReference type="AlphaFoldDB" id="A0A8H4W5P8"/>